<dbReference type="GO" id="GO:0016746">
    <property type="term" value="F:acyltransferase activity"/>
    <property type="evidence" value="ECO:0007669"/>
    <property type="project" value="InterPro"/>
</dbReference>
<evidence type="ECO:0000313" key="6">
    <source>
        <dbReference type="Proteomes" id="UP000608530"/>
    </source>
</evidence>
<keyword evidence="1" id="KW-0238">DNA-binding</keyword>
<protein>
    <submittedName>
        <fullName evidence="5">Lsr2 family protein</fullName>
    </submittedName>
</protein>
<name>A0A934UU98_9MICO</name>
<evidence type="ECO:0000256" key="1">
    <source>
        <dbReference type="ARBA" id="ARBA00023125"/>
    </source>
</evidence>
<dbReference type="InterPro" id="IPR024412">
    <property type="entry name" value="Lsr2_dim_dom"/>
</dbReference>
<dbReference type="InterPro" id="IPR036625">
    <property type="entry name" value="E3-bd_dom_sf"/>
</dbReference>
<dbReference type="Gene3D" id="4.10.320.10">
    <property type="entry name" value="E3-binding domain"/>
    <property type="match status" value="1"/>
</dbReference>
<dbReference type="Pfam" id="PF11774">
    <property type="entry name" value="Lsr2"/>
    <property type="match status" value="1"/>
</dbReference>
<evidence type="ECO:0000313" key="5">
    <source>
        <dbReference type="EMBL" id="MBK0419254.1"/>
    </source>
</evidence>
<evidence type="ECO:0000256" key="2">
    <source>
        <dbReference type="SAM" id="MobiDB-lite"/>
    </source>
</evidence>
<feature type="domain" description="Lsr2 dimerization" evidence="3">
    <location>
        <begin position="1"/>
        <end position="61"/>
    </location>
</feature>
<gene>
    <name evidence="5" type="ORF">JD276_09435</name>
</gene>
<evidence type="ECO:0000259" key="3">
    <source>
        <dbReference type="Pfam" id="PF11774"/>
    </source>
</evidence>
<dbReference type="Gene3D" id="3.30.60.230">
    <property type="entry name" value="Lsr2, dimerization domain"/>
    <property type="match status" value="1"/>
</dbReference>
<dbReference type="GO" id="GO:0003677">
    <property type="term" value="F:DNA binding"/>
    <property type="evidence" value="ECO:0007669"/>
    <property type="project" value="UniProtKB-KW"/>
</dbReference>
<dbReference type="AlphaFoldDB" id="A0A934UU98"/>
<dbReference type="InterPro" id="IPR042261">
    <property type="entry name" value="Lsr2-like_dimerization"/>
</dbReference>
<organism evidence="5 6">
    <name type="scientific">Leucobacter chromiisoli</name>
    <dbReference type="NCBI Taxonomy" id="2796471"/>
    <lineage>
        <taxon>Bacteria</taxon>
        <taxon>Bacillati</taxon>
        <taxon>Actinomycetota</taxon>
        <taxon>Actinomycetes</taxon>
        <taxon>Micrococcales</taxon>
        <taxon>Microbacteriaceae</taxon>
        <taxon>Leucobacter</taxon>
    </lineage>
</organism>
<sequence length="115" mass="12521">MAKKITEILIDDLDGTEIGPDEGETVRFALDGVRYEIDLTNEHAAELRDALRAYVQKGRRSTGGGRGARASKPNASRSGSDLSAIREWLRAQGHEVSDRGRIPARLVAEYEAANG</sequence>
<keyword evidence="6" id="KW-1185">Reference proteome</keyword>
<accession>A0A934UU98</accession>
<dbReference type="RefSeq" id="WP_200115402.1">
    <property type="nucleotide sequence ID" value="NZ_JAEHOH010000012.1"/>
</dbReference>
<proteinExistence type="predicted"/>
<feature type="domain" description="Lsr2 DNA-binding" evidence="4">
    <location>
        <begin position="79"/>
        <end position="113"/>
    </location>
</feature>
<comment type="caution">
    <text evidence="5">The sequence shown here is derived from an EMBL/GenBank/DDBJ whole genome shotgun (WGS) entry which is preliminary data.</text>
</comment>
<dbReference type="Proteomes" id="UP000608530">
    <property type="component" value="Unassembled WGS sequence"/>
</dbReference>
<dbReference type="EMBL" id="JAEHOH010000012">
    <property type="protein sequence ID" value="MBK0419254.1"/>
    <property type="molecule type" value="Genomic_DNA"/>
</dbReference>
<reference evidence="5" key="1">
    <citation type="submission" date="2020-12" db="EMBL/GenBank/DDBJ databases">
        <title>Leucobacter sp. CAS1, isolated from Chromium sludge.</title>
        <authorList>
            <person name="Xu Z."/>
        </authorList>
    </citation>
    <scope>NUCLEOTIDE SEQUENCE</scope>
    <source>
        <strain evidence="5">CSA1</strain>
    </source>
</reference>
<dbReference type="InterPro" id="IPR055370">
    <property type="entry name" value="Lsr2_DNA-bd"/>
</dbReference>
<evidence type="ECO:0000259" key="4">
    <source>
        <dbReference type="Pfam" id="PF23359"/>
    </source>
</evidence>
<dbReference type="Pfam" id="PF23359">
    <property type="entry name" value="Lsr2_DNA-bd"/>
    <property type="match status" value="1"/>
</dbReference>
<feature type="region of interest" description="Disordered" evidence="2">
    <location>
        <begin position="58"/>
        <end position="81"/>
    </location>
</feature>